<evidence type="ECO:0000313" key="2">
    <source>
        <dbReference type="Ensembl" id="ENSPMGP00000024217.1"/>
    </source>
</evidence>
<dbReference type="Pfam" id="PF00059">
    <property type="entry name" value="Lectin_C"/>
    <property type="match status" value="1"/>
</dbReference>
<dbReference type="Ensembl" id="ENSPMGT00000025802.1">
    <property type="protein sequence ID" value="ENSPMGP00000024217.1"/>
    <property type="gene ID" value="ENSPMGG00000019590.1"/>
</dbReference>
<dbReference type="PANTHER" id="PTHR45784">
    <property type="entry name" value="C-TYPE LECTIN DOMAIN FAMILY 20 MEMBER A-RELATED"/>
    <property type="match status" value="1"/>
</dbReference>
<feature type="domain" description="C-type lectin" evidence="1">
    <location>
        <begin position="46"/>
        <end position="153"/>
    </location>
</feature>
<evidence type="ECO:0000313" key="3">
    <source>
        <dbReference type="Proteomes" id="UP000261520"/>
    </source>
</evidence>
<dbReference type="STRING" id="409849.ENSPMGP00000024217"/>
<dbReference type="SUPFAM" id="SSF56436">
    <property type="entry name" value="C-type lectin-like"/>
    <property type="match status" value="1"/>
</dbReference>
<protein>
    <recommendedName>
        <fullName evidence="1">C-type lectin domain-containing protein</fullName>
    </recommendedName>
</protein>
<dbReference type="InterPro" id="IPR016187">
    <property type="entry name" value="CTDL_fold"/>
</dbReference>
<dbReference type="Proteomes" id="UP000261520">
    <property type="component" value="Unplaced"/>
</dbReference>
<proteinExistence type="predicted"/>
<dbReference type="SMART" id="SM00034">
    <property type="entry name" value="CLECT"/>
    <property type="match status" value="1"/>
</dbReference>
<accession>A0A3B4B3N3</accession>
<name>A0A3B4B3N3_9GOBI</name>
<dbReference type="InterPro" id="IPR016186">
    <property type="entry name" value="C-type_lectin-like/link_sf"/>
</dbReference>
<reference evidence="2" key="2">
    <citation type="submission" date="2025-09" db="UniProtKB">
        <authorList>
            <consortium name="Ensembl"/>
        </authorList>
    </citation>
    <scope>IDENTIFICATION</scope>
</reference>
<dbReference type="Gene3D" id="3.10.100.10">
    <property type="entry name" value="Mannose-Binding Protein A, subunit A"/>
    <property type="match status" value="1"/>
</dbReference>
<evidence type="ECO:0000259" key="1">
    <source>
        <dbReference type="PROSITE" id="PS50041"/>
    </source>
</evidence>
<organism evidence="2 3">
    <name type="scientific">Periophthalmus magnuspinnatus</name>
    <dbReference type="NCBI Taxonomy" id="409849"/>
    <lineage>
        <taxon>Eukaryota</taxon>
        <taxon>Metazoa</taxon>
        <taxon>Chordata</taxon>
        <taxon>Craniata</taxon>
        <taxon>Vertebrata</taxon>
        <taxon>Euteleostomi</taxon>
        <taxon>Actinopterygii</taxon>
        <taxon>Neopterygii</taxon>
        <taxon>Teleostei</taxon>
        <taxon>Neoteleostei</taxon>
        <taxon>Acanthomorphata</taxon>
        <taxon>Gobiaria</taxon>
        <taxon>Gobiiformes</taxon>
        <taxon>Gobioidei</taxon>
        <taxon>Gobiidae</taxon>
        <taxon>Oxudercinae</taxon>
        <taxon>Periophthalmus</taxon>
    </lineage>
</organism>
<dbReference type="PANTHER" id="PTHR45784:SF3">
    <property type="entry name" value="C-TYPE LECTIN DOMAIN FAMILY 4 MEMBER K-LIKE-RELATED"/>
    <property type="match status" value="1"/>
</dbReference>
<dbReference type="CDD" id="cd00037">
    <property type="entry name" value="CLECT"/>
    <property type="match status" value="1"/>
</dbReference>
<dbReference type="AlphaFoldDB" id="A0A3B4B3N3"/>
<dbReference type="PROSITE" id="PS50041">
    <property type="entry name" value="C_TYPE_LECTIN_2"/>
    <property type="match status" value="1"/>
</dbReference>
<sequence length="155" mass="18321">MIVFSLSSAVMVKLKFTFLIILKVILCTHSWISQLFFYIDDMVLITEKKTWEEALVFCRKNYSDLAMMTDKEQQTMVQNKVKIAETEFVWVGLLYACFFEEWIWVNGHWVSSDNENWQIRKESHGCGVSGAMQKNQMKWVKRPLGEQYNFVCSIH</sequence>
<dbReference type="InterPro" id="IPR001304">
    <property type="entry name" value="C-type_lectin-like"/>
</dbReference>
<keyword evidence="3" id="KW-1185">Reference proteome</keyword>
<reference evidence="2" key="1">
    <citation type="submission" date="2025-08" db="UniProtKB">
        <authorList>
            <consortium name="Ensembl"/>
        </authorList>
    </citation>
    <scope>IDENTIFICATION</scope>
</reference>